<gene>
    <name evidence="1" type="ORF">OG308_19090</name>
</gene>
<accession>A0ABZ1N0I0</accession>
<dbReference type="RefSeq" id="WP_131817049.1">
    <property type="nucleotide sequence ID" value="NZ_CP108014.1"/>
</dbReference>
<evidence type="ECO:0000313" key="1">
    <source>
        <dbReference type="EMBL" id="WTY33447.1"/>
    </source>
</evidence>
<evidence type="ECO:0000313" key="2">
    <source>
        <dbReference type="Proteomes" id="UP001621418"/>
    </source>
</evidence>
<dbReference type="GeneID" id="91376264"/>
<keyword evidence="2" id="KW-1185">Reference proteome</keyword>
<dbReference type="Proteomes" id="UP001621418">
    <property type="component" value="Chromosome"/>
</dbReference>
<protein>
    <submittedName>
        <fullName evidence="1">Uncharacterized protein</fullName>
    </submittedName>
</protein>
<sequence>MSVNIDVALTVRGLANEREWVGMTDLLVEVFKDERLEDEVFVWMEETADGLFVRAKSDYPVIFSGFFRWSGAFEDRLTRRVAALVPQARVAFDWGYPDEE</sequence>
<name>A0ABZ1N0I0_9NOCA</name>
<proteinExistence type="predicted"/>
<reference evidence="1 2" key="1">
    <citation type="submission" date="2022-10" db="EMBL/GenBank/DDBJ databases">
        <title>The complete genomes of actinobacterial strains from the NBC collection.</title>
        <authorList>
            <person name="Joergensen T.S."/>
            <person name="Alvarez Arevalo M."/>
            <person name="Sterndorff E.B."/>
            <person name="Faurdal D."/>
            <person name="Vuksanovic O."/>
            <person name="Mourched A.-S."/>
            <person name="Charusanti P."/>
            <person name="Shaw S."/>
            <person name="Blin K."/>
            <person name="Weber T."/>
        </authorList>
    </citation>
    <scope>NUCLEOTIDE SEQUENCE [LARGE SCALE GENOMIC DNA]</scope>
    <source>
        <strain evidence="1 2">NBC_01413</strain>
    </source>
</reference>
<dbReference type="EMBL" id="CP109527">
    <property type="protein sequence ID" value="WTY33447.1"/>
    <property type="molecule type" value="Genomic_DNA"/>
</dbReference>
<organism evidence="1 2">
    <name type="scientific">Nocardia salmonicida</name>
    <dbReference type="NCBI Taxonomy" id="53431"/>
    <lineage>
        <taxon>Bacteria</taxon>
        <taxon>Bacillati</taxon>
        <taxon>Actinomycetota</taxon>
        <taxon>Actinomycetes</taxon>
        <taxon>Mycobacteriales</taxon>
        <taxon>Nocardiaceae</taxon>
        <taxon>Nocardia</taxon>
    </lineage>
</organism>